<dbReference type="RefSeq" id="XP_011302310.1">
    <property type="nucleotide sequence ID" value="XM_011304008.1"/>
</dbReference>
<dbReference type="RefSeq" id="XP_011302312.1">
    <property type="nucleotide sequence ID" value="XM_011304010.1"/>
</dbReference>
<dbReference type="RefSeq" id="XP_011302311.1">
    <property type="nucleotide sequence ID" value="XM_011304009.1"/>
</dbReference>
<evidence type="ECO:0000313" key="11">
    <source>
        <dbReference type="RefSeq" id="XP_011302311.1"/>
    </source>
</evidence>
<evidence type="ECO:0000256" key="6">
    <source>
        <dbReference type="ARBA" id="ARBA00022842"/>
    </source>
</evidence>
<dbReference type="InterPro" id="IPR020552">
    <property type="entry name" value="Inositol_monoPase_Li-sen"/>
</dbReference>
<keyword evidence="4 7" id="KW-0479">Metal-binding</keyword>
<evidence type="ECO:0000256" key="5">
    <source>
        <dbReference type="ARBA" id="ARBA00022801"/>
    </source>
</evidence>
<evidence type="ECO:0000256" key="2">
    <source>
        <dbReference type="ARBA" id="ARBA00005152"/>
    </source>
</evidence>
<feature type="binding site" evidence="7">
    <location>
        <position position="93"/>
    </location>
    <ligand>
        <name>Mg(2+)</name>
        <dbReference type="ChEBI" id="CHEBI:18420"/>
        <label>2</label>
    </ligand>
</feature>
<dbReference type="CDD" id="cd01639">
    <property type="entry name" value="IMPase"/>
    <property type="match status" value="1"/>
</dbReference>
<evidence type="ECO:0000313" key="10">
    <source>
        <dbReference type="RefSeq" id="XP_011302310.1"/>
    </source>
</evidence>
<dbReference type="InterPro" id="IPR000760">
    <property type="entry name" value="Inositol_monophosphatase-like"/>
</dbReference>
<gene>
    <name evidence="10 11 12" type="primary">LOC105266101</name>
</gene>
<feature type="binding site" evidence="7">
    <location>
        <position position="72"/>
    </location>
    <ligand>
        <name>Mg(2+)</name>
        <dbReference type="ChEBI" id="CHEBI:18420"/>
        <label>1</label>
        <note>catalytic</note>
    </ligand>
</feature>
<accession>A0A9R1U010</accession>
<dbReference type="SUPFAM" id="SSF56655">
    <property type="entry name" value="Carbohydrate phosphatase"/>
    <property type="match status" value="1"/>
</dbReference>
<evidence type="ECO:0000313" key="12">
    <source>
        <dbReference type="RefSeq" id="XP_011302312.1"/>
    </source>
</evidence>
<feature type="binding site" evidence="7">
    <location>
        <position position="221"/>
    </location>
    <ligand>
        <name>Mg(2+)</name>
        <dbReference type="ChEBI" id="CHEBI:18420"/>
        <label>1</label>
        <note>catalytic</note>
    </ligand>
</feature>
<dbReference type="Gene3D" id="3.40.190.80">
    <property type="match status" value="1"/>
</dbReference>
<proteinExistence type="inferred from homology"/>
<dbReference type="PROSITE" id="PS00629">
    <property type="entry name" value="IMP_1"/>
    <property type="match status" value="1"/>
</dbReference>
<dbReference type="GO" id="GO:0008934">
    <property type="term" value="F:inositol monophosphate 1-phosphatase activity"/>
    <property type="evidence" value="ECO:0007669"/>
    <property type="project" value="InterPro"/>
</dbReference>
<sequence>MDISREIERYFQAARKLTLEAGKLIKAAIEAEKNVMAKGNQGDIVTANDQEVEKILISGLSSEFPEHKFMAEESAENSPLILTDVPTWIIDPIDGTMNFVHSFPQCCISVALAINKILEVGIVYNPCNEELYTARRGQGAFLNGKPLKASGVTELSEALMIIEPGMLRRSRAKRDITKGRMEVLCTLAGGIRNVGSAALGLAYVARGIIDIFHIDYMQPWDVAAGFLLVSESGGIVIDTKGGPPNLLEPLIIASGTRQLAQEVSQLLVETDLKIQRKRLQRT</sequence>
<dbReference type="InterPro" id="IPR033942">
    <property type="entry name" value="IMPase"/>
</dbReference>
<dbReference type="PANTHER" id="PTHR20854">
    <property type="entry name" value="INOSITOL MONOPHOSPHATASE"/>
    <property type="match status" value="1"/>
</dbReference>
<evidence type="ECO:0000256" key="3">
    <source>
        <dbReference type="ARBA" id="ARBA00009759"/>
    </source>
</evidence>
<evidence type="ECO:0000256" key="4">
    <source>
        <dbReference type="ARBA" id="ARBA00022723"/>
    </source>
</evidence>
<accession>A0A9R1T432</accession>
<name>A0A9R1T3K9_9HYME</name>
<protein>
    <recommendedName>
        <fullName evidence="8">Inositol-1-monophosphatase</fullName>
        <ecNumber evidence="8">3.1.3.25</ecNumber>
    </recommendedName>
</protein>
<dbReference type="InterPro" id="IPR020583">
    <property type="entry name" value="Inositol_monoP_metal-BS"/>
</dbReference>
<evidence type="ECO:0000256" key="8">
    <source>
        <dbReference type="RuleBase" id="RU364068"/>
    </source>
</evidence>
<dbReference type="GO" id="GO:0046872">
    <property type="term" value="F:metal ion binding"/>
    <property type="evidence" value="ECO:0007669"/>
    <property type="project" value="UniProtKB-KW"/>
</dbReference>
<organism evidence="9 12">
    <name type="scientific">Fopius arisanus</name>
    <dbReference type="NCBI Taxonomy" id="64838"/>
    <lineage>
        <taxon>Eukaryota</taxon>
        <taxon>Metazoa</taxon>
        <taxon>Ecdysozoa</taxon>
        <taxon>Arthropoda</taxon>
        <taxon>Hexapoda</taxon>
        <taxon>Insecta</taxon>
        <taxon>Pterygota</taxon>
        <taxon>Neoptera</taxon>
        <taxon>Endopterygota</taxon>
        <taxon>Hymenoptera</taxon>
        <taxon>Apocrita</taxon>
        <taxon>Ichneumonoidea</taxon>
        <taxon>Braconidae</taxon>
        <taxon>Opiinae</taxon>
        <taxon>Fopius</taxon>
    </lineage>
</organism>
<dbReference type="OrthoDB" id="10254945at2759"/>
<evidence type="ECO:0000313" key="9">
    <source>
        <dbReference type="Proteomes" id="UP000694866"/>
    </source>
</evidence>
<dbReference type="KEGG" id="fas:105266101"/>
<dbReference type="PANTHER" id="PTHR20854:SF25">
    <property type="entry name" value="INOSITOL-1-MONOPHOSPHATASE"/>
    <property type="match status" value="1"/>
</dbReference>
<comment type="cofactor">
    <cofactor evidence="1 7 8">
        <name>Mg(2+)</name>
        <dbReference type="ChEBI" id="CHEBI:18420"/>
    </cofactor>
</comment>
<dbReference type="Pfam" id="PF00459">
    <property type="entry name" value="Inositol_P"/>
    <property type="match status" value="1"/>
</dbReference>
<evidence type="ECO:0000256" key="7">
    <source>
        <dbReference type="PIRSR" id="PIRSR600760-2"/>
    </source>
</evidence>
<dbReference type="FunFam" id="3.30.540.10:FF:000004">
    <property type="entry name" value="Inositol-1-monophosphatase"/>
    <property type="match status" value="1"/>
</dbReference>
<dbReference type="Proteomes" id="UP000694866">
    <property type="component" value="Unplaced"/>
</dbReference>
<comment type="similarity">
    <text evidence="3 8">Belongs to the inositol monophosphatase superfamily.</text>
</comment>
<dbReference type="GO" id="GO:0006020">
    <property type="term" value="P:inositol metabolic process"/>
    <property type="evidence" value="ECO:0007669"/>
    <property type="project" value="TreeGrafter"/>
</dbReference>
<dbReference type="EC" id="3.1.3.25" evidence="8"/>
<dbReference type="InterPro" id="IPR020550">
    <property type="entry name" value="Inositol_monophosphatase_CS"/>
</dbReference>
<dbReference type="PROSITE" id="PS00630">
    <property type="entry name" value="IMP_2"/>
    <property type="match status" value="1"/>
</dbReference>
<evidence type="ECO:0000256" key="1">
    <source>
        <dbReference type="ARBA" id="ARBA00001946"/>
    </source>
</evidence>
<dbReference type="Gene3D" id="3.30.540.10">
    <property type="entry name" value="Fructose-1,6-Bisphosphatase, subunit A, domain 1"/>
    <property type="match status" value="1"/>
</dbReference>
<feature type="binding site" evidence="7">
    <location>
        <position position="91"/>
    </location>
    <ligand>
        <name>Mg(2+)</name>
        <dbReference type="ChEBI" id="CHEBI:18420"/>
        <label>1</label>
        <note>catalytic</note>
    </ligand>
</feature>
<keyword evidence="5 8" id="KW-0378">Hydrolase</keyword>
<comment type="catalytic activity">
    <reaction evidence="8">
        <text>a myo-inositol phosphate + H2O = myo-inositol + phosphate</text>
        <dbReference type="Rhea" id="RHEA:24056"/>
        <dbReference type="ChEBI" id="CHEBI:15377"/>
        <dbReference type="ChEBI" id="CHEBI:17268"/>
        <dbReference type="ChEBI" id="CHEBI:43474"/>
        <dbReference type="ChEBI" id="CHEBI:84139"/>
        <dbReference type="EC" id="3.1.3.25"/>
    </reaction>
</comment>
<dbReference type="PRINTS" id="PR00378">
    <property type="entry name" value="LIIMPHPHTASE"/>
</dbReference>
<accession>A0A9R1T3K9</accession>
<reference evidence="10 11" key="1">
    <citation type="submission" date="2025-04" db="UniProtKB">
        <authorList>
            <consortium name="RefSeq"/>
        </authorList>
    </citation>
    <scope>IDENTIFICATION</scope>
    <source>
        <strain evidence="10 11">USDA-PBARC FA_bdor</strain>
        <tissue evidence="10 11">Whole organism</tissue>
    </source>
</reference>
<dbReference type="AlphaFoldDB" id="A0A9R1T3K9"/>
<dbReference type="GO" id="GO:0007165">
    <property type="term" value="P:signal transduction"/>
    <property type="evidence" value="ECO:0007669"/>
    <property type="project" value="TreeGrafter"/>
</dbReference>
<keyword evidence="9" id="KW-1185">Reference proteome</keyword>
<dbReference type="GeneID" id="105266101"/>
<dbReference type="GO" id="GO:0046854">
    <property type="term" value="P:phosphatidylinositol phosphate biosynthetic process"/>
    <property type="evidence" value="ECO:0007669"/>
    <property type="project" value="InterPro"/>
</dbReference>
<dbReference type="PRINTS" id="PR00377">
    <property type="entry name" value="IMPHPHTASES"/>
</dbReference>
<keyword evidence="6 7" id="KW-0460">Magnesium</keyword>
<feature type="binding site" evidence="7">
    <location>
        <position position="94"/>
    </location>
    <ligand>
        <name>Mg(2+)</name>
        <dbReference type="ChEBI" id="CHEBI:18420"/>
        <label>1</label>
        <note>catalytic</note>
    </ligand>
</feature>
<comment type="pathway">
    <text evidence="2 8">Polyol metabolism; myo-inositol biosynthesis; myo-inositol from D-glucose 6-phosphate: step 2/2.</text>
</comment>